<protein>
    <submittedName>
        <fullName evidence="7">NAD(P)/FAD-dependent oxidoreductase</fullName>
    </submittedName>
</protein>
<dbReference type="Proteomes" id="UP001596337">
    <property type="component" value="Unassembled WGS sequence"/>
</dbReference>
<dbReference type="Pfam" id="PF14759">
    <property type="entry name" value="Reductase_C"/>
    <property type="match status" value="1"/>
</dbReference>
<proteinExistence type="predicted"/>
<evidence type="ECO:0000256" key="3">
    <source>
        <dbReference type="ARBA" id="ARBA00022827"/>
    </source>
</evidence>
<comment type="caution">
    <text evidence="7">The sequence shown here is derived from an EMBL/GenBank/DDBJ whole genome shotgun (WGS) entry which is preliminary data.</text>
</comment>
<keyword evidence="4" id="KW-0560">Oxidoreductase</keyword>
<dbReference type="InterPro" id="IPR016156">
    <property type="entry name" value="FAD/NAD-linked_Rdtase_dimer_sf"/>
</dbReference>
<dbReference type="Gene3D" id="3.30.390.30">
    <property type="match status" value="1"/>
</dbReference>
<evidence type="ECO:0000256" key="2">
    <source>
        <dbReference type="ARBA" id="ARBA00022630"/>
    </source>
</evidence>
<dbReference type="InterPro" id="IPR023753">
    <property type="entry name" value="FAD/NAD-binding_dom"/>
</dbReference>
<keyword evidence="2" id="KW-0285">Flavoprotein</keyword>
<dbReference type="PRINTS" id="PR00368">
    <property type="entry name" value="FADPNR"/>
</dbReference>
<dbReference type="EMBL" id="JBHSXX010000001">
    <property type="protein sequence ID" value="MFC6869019.1"/>
    <property type="molecule type" value="Genomic_DNA"/>
</dbReference>
<keyword evidence="3" id="KW-0274">FAD</keyword>
<evidence type="ECO:0000256" key="1">
    <source>
        <dbReference type="ARBA" id="ARBA00001974"/>
    </source>
</evidence>
<feature type="domain" description="Reductase C-terminal" evidence="6">
    <location>
        <begin position="325"/>
        <end position="392"/>
    </location>
</feature>
<evidence type="ECO:0000259" key="6">
    <source>
        <dbReference type="Pfam" id="PF14759"/>
    </source>
</evidence>
<evidence type="ECO:0000313" key="7">
    <source>
        <dbReference type="EMBL" id="MFC6869019.1"/>
    </source>
</evidence>
<sequence>MRTVTVVGASLAGLNSVQQLRHQGFDGRIVVVGDEPYRPYDRPPLSKAFLAGRARVDDLWLCDASEQDELEAEWLLGVRAEQLDPAAGRVRLSNETEIDTDGVVIATGGRASRVPGTEDMRGVHTVRTIEDAIALRADLTNGVENVVVVGAGWIGAEIASTCHELGLSVTLLEASEVPLSRTLGDAMGSVFAALHTDHGVRLRCGERVGGFTHVNDGNGRRVTGVWLADGTQLPADVVVMGVGIRPAADWLAGSGITVSDGVVCDPGCVTELPSVVAVGDVARYRTTNGGTVRHEHWTNAAEQSATAIRNLLAGATIEHYRPSGYVWSDQYGVRLQVAGELAQPDEVEVIDGSPSDRRFVVAYRQGGETVGVLAMNNPKLFTRMRKQLAKRVTSA</sequence>
<evidence type="ECO:0000313" key="8">
    <source>
        <dbReference type="Proteomes" id="UP001596337"/>
    </source>
</evidence>
<organism evidence="7 8">
    <name type="scientific">Haloechinothrix salitolerans</name>
    <dbReference type="NCBI Taxonomy" id="926830"/>
    <lineage>
        <taxon>Bacteria</taxon>
        <taxon>Bacillati</taxon>
        <taxon>Actinomycetota</taxon>
        <taxon>Actinomycetes</taxon>
        <taxon>Pseudonocardiales</taxon>
        <taxon>Pseudonocardiaceae</taxon>
        <taxon>Haloechinothrix</taxon>
    </lineage>
</organism>
<dbReference type="PANTHER" id="PTHR43557:SF2">
    <property type="entry name" value="RIESKE DOMAIN-CONTAINING PROTEIN-RELATED"/>
    <property type="match status" value="1"/>
</dbReference>
<evidence type="ECO:0000259" key="5">
    <source>
        <dbReference type="Pfam" id="PF07992"/>
    </source>
</evidence>
<keyword evidence="8" id="KW-1185">Reference proteome</keyword>
<dbReference type="SUPFAM" id="SSF55424">
    <property type="entry name" value="FAD/NAD-linked reductases, dimerisation (C-terminal) domain"/>
    <property type="match status" value="1"/>
</dbReference>
<feature type="domain" description="FAD/NAD(P)-binding" evidence="5">
    <location>
        <begin position="3"/>
        <end position="303"/>
    </location>
</feature>
<reference evidence="8" key="1">
    <citation type="journal article" date="2019" name="Int. J. Syst. Evol. Microbiol.">
        <title>The Global Catalogue of Microorganisms (GCM) 10K type strain sequencing project: providing services to taxonomists for standard genome sequencing and annotation.</title>
        <authorList>
            <consortium name="The Broad Institute Genomics Platform"/>
            <consortium name="The Broad Institute Genome Sequencing Center for Infectious Disease"/>
            <person name="Wu L."/>
            <person name="Ma J."/>
        </authorList>
    </citation>
    <scope>NUCLEOTIDE SEQUENCE [LARGE SCALE GENOMIC DNA]</scope>
    <source>
        <strain evidence="8">KCTC 32255</strain>
    </source>
</reference>
<gene>
    <name evidence="7" type="ORF">ACFQGD_17895</name>
</gene>
<evidence type="ECO:0000256" key="4">
    <source>
        <dbReference type="ARBA" id="ARBA00023002"/>
    </source>
</evidence>
<dbReference type="PRINTS" id="PR00411">
    <property type="entry name" value="PNDRDTASEI"/>
</dbReference>
<dbReference type="InterPro" id="IPR050446">
    <property type="entry name" value="FAD-oxidoreductase/Apoptosis"/>
</dbReference>
<name>A0ABW2C2D1_9PSEU</name>
<dbReference type="InterPro" id="IPR028202">
    <property type="entry name" value="Reductase_C"/>
</dbReference>
<comment type="cofactor">
    <cofactor evidence="1">
        <name>FAD</name>
        <dbReference type="ChEBI" id="CHEBI:57692"/>
    </cofactor>
</comment>
<dbReference type="PANTHER" id="PTHR43557">
    <property type="entry name" value="APOPTOSIS-INDUCING FACTOR 1"/>
    <property type="match status" value="1"/>
</dbReference>
<dbReference type="Pfam" id="PF07992">
    <property type="entry name" value="Pyr_redox_2"/>
    <property type="match status" value="1"/>
</dbReference>
<dbReference type="RefSeq" id="WP_345392852.1">
    <property type="nucleotide sequence ID" value="NZ_BAABLA010000013.1"/>
</dbReference>
<accession>A0ABW2C2D1</accession>
<dbReference type="Gene3D" id="3.50.50.60">
    <property type="entry name" value="FAD/NAD(P)-binding domain"/>
    <property type="match status" value="2"/>
</dbReference>
<dbReference type="InterPro" id="IPR036188">
    <property type="entry name" value="FAD/NAD-bd_sf"/>
</dbReference>
<dbReference type="SUPFAM" id="SSF51905">
    <property type="entry name" value="FAD/NAD(P)-binding domain"/>
    <property type="match status" value="2"/>
</dbReference>